<accession>A0A8T0F8L0</accession>
<name>A0A8T0F8L0_ARGBR</name>
<reference evidence="1" key="1">
    <citation type="journal article" date="2020" name="bioRxiv">
        <title>Chromosome-level reference genome of the European wasp spider Argiope bruennichi: a resource for studies on range expansion and evolutionary adaptation.</title>
        <authorList>
            <person name="Sheffer M.M."/>
            <person name="Hoppe A."/>
            <person name="Krehenwinkel H."/>
            <person name="Uhl G."/>
            <person name="Kuss A.W."/>
            <person name="Jensen L."/>
            <person name="Jensen C."/>
            <person name="Gillespie R.G."/>
            <person name="Hoff K.J."/>
            <person name="Prost S."/>
        </authorList>
    </citation>
    <scope>NUCLEOTIDE SEQUENCE</scope>
</reference>
<dbReference type="AlphaFoldDB" id="A0A8T0F8L0"/>
<reference evidence="1" key="2">
    <citation type="submission" date="2020-06" db="EMBL/GenBank/DDBJ databases">
        <authorList>
            <person name="Sheffer M."/>
        </authorList>
    </citation>
    <scope>NUCLEOTIDE SEQUENCE</scope>
</reference>
<protein>
    <submittedName>
        <fullName evidence="1">Uncharacterized protein</fullName>
    </submittedName>
</protein>
<sequence>MDYLKKEYKFAFDLVTFVMQTYAPEWKTYNLLPKSRMENTCLTVNISNAVKRMLDGPTAYTASYAFDCWFKKQQINLKNIKDLMQKVTIDFCMEGYNPIKFLEICCLISELSALAYIYGVSGAPQYAIFCITHILSYFKKKGEFSDFSWLELDKYAKDVGPDD</sequence>
<organism evidence="1 2">
    <name type="scientific">Argiope bruennichi</name>
    <name type="common">Wasp spider</name>
    <name type="synonym">Aranea bruennichi</name>
    <dbReference type="NCBI Taxonomy" id="94029"/>
    <lineage>
        <taxon>Eukaryota</taxon>
        <taxon>Metazoa</taxon>
        <taxon>Ecdysozoa</taxon>
        <taxon>Arthropoda</taxon>
        <taxon>Chelicerata</taxon>
        <taxon>Arachnida</taxon>
        <taxon>Araneae</taxon>
        <taxon>Araneomorphae</taxon>
        <taxon>Entelegynae</taxon>
        <taxon>Araneoidea</taxon>
        <taxon>Araneidae</taxon>
        <taxon>Argiope</taxon>
    </lineage>
</organism>
<evidence type="ECO:0000313" key="1">
    <source>
        <dbReference type="EMBL" id="KAF8787546.1"/>
    </source>
</evidence>
<dbReference type="Proteomes" id="UP000807504">
    <property type="component" value="Unassembled WGS sequence"/>
</dbReference>
<proteinExistence type="predicted"/>
<dbReference type="EMBL" id="JABXBU010000015">
    <property type="protein sequence ID" value="KAF8787546.1"/>
    <property type="molecule type" value="Genomic_DNA"/>
</dbReference>
<evidence type="ECO:0000313" key="2">
    <source>
        <dbReference type="Proteomes" id="UP000807504"/>
    </source>
</evidence>
<keyword evidence="2" id="KW-1185">Reference proteome</keyword>
<gene>
    <name evidence="1" type="ORF">HNY73_009129</name>
</gene>
<comment type="caution">
    <text evidence="1">The sequence shown here is derived from an EMBL/GenBank/DDBJ whole genome shotgun (WGS) entry which is preliminary data.</text>
</comment>